<dbReference type="InterPro" id="IPR016147">
    <property type="entry name" value="Pili_assmbl_chaperone_N"/>
</dbReference>
<feature type="domain" description="Pili assembly chaperone N-terminal" evidence="6">
    <location>
        <begin position="2"/>
        <end position="114"/>
    </location>
</feature>
<dbReference type="NCBIfam" id="NF007392">
    <property type="entry name" value="PRK09918.1"/>
    <property type="match status" value="1"/>
</dbReference>
<gene>
    <name evidence="8" type="ORF">J2125_003728</name>
</gene>
<evidence type="ECO:0000259" key="7">
    <source>
        <dbReference type="Pfam" id="PF02753"/>
    </source>
</evidence>
<name>A0ABS4PD19_9GAMM</name>
<keyword evidence="4" id="KW-0574">Periplasm</keyword>
<feature type="domain" description="Pili assembly chaperone C-terminal" evidence="7">
    <location>
        <begin position="135"/>
        <end position="196"/>
    </location>
</feature>
<dbReference type="InterPro" id="IPR013783">
    <property type="entry name" value="Ig-like_fold"/>
</dbReference>
<reference evidence="9" key="1">
    <citation type="submission" date="2023-07" db="EMBL/GenBank/DDBJ databases">
        <title>Genome mining of underrepresented organisms for secondary metabolites.</title>
        <authorList>
            <person name="D'Agostino P.M."/>
        </authorList>
    </citation>
    <scope>NUCLEOTIDE SEQUENCE [LARGE SCALE GENOMIC DNA]</scope>
    <source>
        <strain evidence="9">WS4403</strain>
    </source>
</reference>
<evidence type="ECO:0000256" key="2">
    <source>
        <dbReference type="ARBA" id="ARBA00007399"/>
    </source>
</evidence>
<dbReference type="EMBL" id="JAGGMQ010000001">
    <property type="protein sequence ID" value="MBP2170536.1"/>
    <property type="molecule type" value="Genomic_DNA"/>
</dbReference>
<dbReference type="Pfam" id="PF02753">
    <property type="entry name" value="PapD_C"/>
    <property type="match status" value="1"/>
</dbReference>
<keyword evidence="5" id="KW-0143">Chaperone</keyword>
<dbReference type="InterPro" id="IPR016148">
    <property type="entry name" value="Pili_assmbl_chaperone_C"/>
</dbReference>
<proteinExistence type="inferred from homology"/>
<keyword evidence="9" id="KW-1185">Reference proteome</keyword>
<evidence type="ECO:0000313" key="8">
    <source>
        <dbReference type="EMBL" id="MBP2170536.1"/>
    </source>
</evidence>
<keyword evidence="3" id="KW-0732">Signal</keyword>
<comment type="similarity">
    <text evidence="2">Belongs to the periplasmic pilus chaperone family.</text>
</comment>
<comment type="subcellular location">
    <subcellularLocation>
        <location evidence="1">Periplasm</location>
    </subcellularLocation>
</comment>
<protein>
    <submittedName>
        <fullName evidence="8">P pilus assembly chaperone PapD</fullName>
    </submittedName>
</protein>
<dbReference type="InterPro" id="IPR050643">
    <property type="entry name" value="Periplasmic_pilus_chap"/>
</dbReference>
<evidence type="ECO:0000256" key="4">
    <source>
        <dbReference type="ARBA" id="ARBA00022764"/>
    </source>
</evidence>
<dbReference type="Proteomes" id="UP001195624">
    <property type="component" value="Unassembled WGS sequence"/>
</dbReference>
<dbReference type="InterPro" id="IPR008962">
    <property type="entry name" value="PapD-like_sf"/>
</dbReference>
<dbReference type="SUPFAM" id="SSF49354">
    <property type="entry name" value="PapD-like"/>
    <property type="match status" value="1"/>
</dbReference>
<evidence type="ECO:0000256" key="1">
    <source>
        <dbReference type="ARBA" id="ARBA00004418"/>
    </source>
</evidence>
<organism evidence="8 9">
    <name type="scientific">Winslowiella toletana</name>
    <dbReference type="NCBI Taxonomy" id="92490"/>
    <lineage>
        <taxon>Bacteria</taxon>
        <taxon>Pseudomonadati</taxon>
        <taxon>Pseudomonadota</taxon>
        <taxon>Gammaproteobacteria</taxon>
        <taxon>Enterobacterales</taxon>
        <taxon>Erwiniaceae</taxon>
        <taxon>Winslowiella</taxon>
    </lineage>
</organism>
<evidence type="ECO:0000256" key="3">
    <source>
        <dbReference type="ARBA" id="ARBA00022729"/>
    </source>
</evidence>
<evidence type="ECO:0000313" key="9">
    <source>
        <dbReference type="Proteomes" id="UP001195624"/>
    </source>
</evidence>
<evidence type="ECO:0000256" key="5">
    <source>
        <dbReference type="ARBA" id="ARBA00023186"/>
    </source>
</evidence>
<dbReference type="PRINTS" id="PR00969">
    <property type="entry name" value="CHAPERONPILI"/>
</dbReference>
<comment type="caution">
    <text evidence="8">The sequence shown here is derived from an EMBL/GenBank/DDBJ whole genome shotgun (WGS) entry which is preliminary data.</text>
</comment>
<dbReference type="PANTHER" id="PTHR30251:SF3">
    <property type="entry name" value="FIMBRIAL CHAPARONE PROTEIN"/>
    <property type="match status" value="1"/>
</dbReference>
<dbReference type="InterPro" id="IPR036316">
    <property type="entry name" value="Pili_assmbl_chap_C_dom_sf"/>
</dbReference>
<dbReference type="PANTHER" id="PTHR30251">
    <property type="entry name" value="PILUS ASSEMBLY CHAPERONE"/>
    <property type="match status" value="1"/>
</dbReference>
<dbReference type="InterPro" id="IPR001829">
    <property type="entry name" value="Pili_assmbl_chaperone_bac"/>
</dbReference>
<dbReference type="SUPFAM" id="SSF49584">
    <property type="entry name" value="Periplasmic chaperone C-domain"/>
    <property type="match status" value="1"/>
</dbReference>
<accession>A0ABS4PD19</accession>
<dbReference type="Gene3D" id="2.60.40.10">
    <property type="entry name" value="Immunoglobulins"/>
    <property type="match status" value="2"/>
</dbReference>
<dbReference type="Pfam" id="PF00345">
    <property type="entry name" value="PapD_N"/>
    <property type="match status" value="1"/>
</dbReference>
<evidence type="ECO:0000259" key="6">
    <source>
        <dbReference type="Pfam" id="PF00345"/>
    </source>
</evidence>
<sequence>MQPETSLLLINAAEQGGVINVKNTDNYPALLYTRVRNLPDEEAGVTLLVTQPVMRVEAGHTQQVRFILKTVAPVVQQHLMRVTFEGIPPKTPGSHKVGITIRQDLPVLIHPAALPEVQDTWTRLQWRWDNARLQVHNPSPYVVRLASQVMTLPSRAQADLGKSYILPGQTLTMEMNKPSAADRQVRIAPVSRYGVAMPEYVAPLN</sequence>